<protein>
    <recommendedName>
        <fullName evidence="5">GRIP domain-containing protein</fullName>
    </recommendedName>
</protein>
<feature type="compositionally biased region" description="Polar residues" evidence="2">
    <location>
        <begin position="1156"/>
        <end position="1165"/>
    </location>
</feature>
<feature type="compositionally biased region" description="Basic and acidic residues" evidence="2">
    <location>
        <begin position="1372"/>
        <end position="1382"/>
    </location>
</feature>
<name>A0ABR1EAZ4_NECAM</name>
<evidence type="ECO:0008006" key="5">
    <source>
        <dbReference type="Google" id="ProtNLM"/>
    </source>
</evidence>
<feature type="compositionally biased region" description="Basic and acidic residues" evidence="2">
    <location>
        <begin position="1402"/>
        <end position="1413"/>
    </location>
</feature>
<keyword evidence="4" id="KW-1185">Reference proteome</keyword>
<dbReference type="EMBL" id="JAVFWL010000006">
    <property type="protein sequence ID" value="KAK6759465.1"/>
    <property type="molecule type" value="Genomic_DNA"/>
</dbReference>
<evidence type="ECO:0000256" key="1">
    <source>
        <dbReference type="SAM" id="Coils"/>
    </source>
</evidence>
<feature type="region of interest" description="Disordered" evidence="2">
    <location>
        <begin position="505"/>
        <end position="527"/>
    </location>
</feature>
<dbReference type="Proteomes" id="UP001303046">
    <property type="component" value="Unassembled WGS sequence"/>
</dbReference>
<feature type="region of interest" description="Disordered" evidence="2">
    <location>
        <begin position="146"/>
        <end position="174"/>
    </location>
</feature>
<sequence>MHVGVTDRAFSPFREIAVHCSRWTANSQDWQQNTAHLHMDAAPPDSSVRRTILQSVDQDRGFHMSSEPRTTQDDPAAGPSTSRSENQEPIKGILKRPSIKAESKDQVVPTITHRPSPDRFPDKPSTRIPKLSVTWWEKNAVAIFGDTSDENNTDSEQLFKDLGNGASSEQTDERQTAILDSEDDSEEVLLESQDLFEDEPRDETMSVASSTGSASTTVVGRWWTGKDTRFVPHCHRRGCNHNHGDLGEYLTPTQRRNREVNDLKNELKTALKERDEKERHLEELRERIKEVEVLNVKQASLSDSHRMMMREREAAETHEREKKQMERRHAVRVNQLVQETLSARDEIIRLTSRVKDLESVLNVSRTDSETMTDPVQYAHPASQSPITFDPVDPNQGTALRSPPPTTISPSMPMSPVHSLPEQMTMSSPVLTSPQCLPVESKLTGQPMYLSQEALNHIQACQNEAFIWRTKAAQLEIVVKDQLSKANRIEEALRAELFAVRAGKTQDSDVQKTSTATGEDVATGTPTRISPVPFECTMPSCVERKKDLIQENNRLLEQIEEVNMRIRELEDDVGALRHELDSLEDHRDRLKQQLDLAVQERDSKIAEVAACNIVIARHQAEKETMQKAIAYMEERMQVYQNTLMAHDLVVSDENSSDWRKGFVDPRYNVMFSKRVQTTLTAETLSKHEDEFAFTKRKLTELHNEFASNRTDLHERFEEIEKILLTKTQLVDTLSKQLEDTRRDQRQEIDSHQKERESYKKKLEELSATAEKLPVLESRIEQLQKEKSEFDIRYTAQREELERTLEEALSEALAKYKEQTDYWKGKQAALEQNLERAKAEIAQHLKEKEDMKIKAKLDRADLECRLTSSIDHVAQLNNQINKSRRDVECEARPRQVSKYVACRPNSRSKSTIIAKGDLFDENEERLKLCQGELTTTRRQVHVLQQKLISTMQEKADKRVQVRRRIACVVDREPEPQKVDLEKLEALQTKNAELREQVTSELHLTSAEEEKATLVRSERERIRHLVNEFENVRRELDQEMNRYESEKTWLKSRIRNLETDNEELQRTIEAQAAGGASTSRDPPPIRKTLSESEIGTDDESSRLRTENVRLKRELEKVRDSLRKTASVVGRDRSQLSPAFATLADDLNLVKSDLEQILNTMDNRGPSNDENIREGSGSAASGKSPVEDEELLHSNILETVMMGWETDERENLTRDLLRSRQERNLMKTRIDRLTRQLNETQAELEVYRREGVIPRSTSAQRNPHPVIRSRSATNVTCDVTNVHEVEEWKEKCGTMFRELNAMRAGYQRAQDDRRELKIQVAMLRGELEIARCQNERDADTSVDSSVYFSPISARSRSYHTPSELRREYRSQVIVHENPRPFDRGSTRETVACRVSATPPTKSEPTNQDRRSRSEQGRRTISARMDQMERRRCARKNIPSSLSSSITSVGDCNWLDNIPQQSGKTVPLMSQSWHEHSERKFEAELHSQVNRRESRAVSLRERVGQLLRENRSLQTQLALANADIISAKKCKFDNERLNRLEEEKDALGAKVELLLAKIEHDSSSAREALAEVEARLAVSRNENTMYEKKIRDMEEERREMYLVMFKKGQEAAAMDLKEVAQVDQMTQDRVVLRFLHDAFYYYLLNKGDAKEHLQAIMTMLDFSVEQKDEVAKRKGRSH</sequence>
<feature type="region of interest" description="Disordered" evidence="2">
    <location>
        <begin position="193"/>
        <end position="212"/>
    </location>
</feature>
<proteinExistence type="predicted"/>
<feature type="region of interest" description="Disordered" evidence="2">
    <location>
        <begin position="738"/>
        <end position="758"/>
    </location>
</feature>
<feature type="region of interest" description="Disordered" evidence="2">
    <location>
        <begin position="1066"/>
        <end position="1102"/>
    </location>
</feature>
<feature type="coiled-coil region" evidence="1">
    <location>
        <begin position="1295"/>
        <end position="1329"/>
    </location>
</feature>
<evidence type="ECO:0000313" key="3">
    <source>
        <dbReference type="EMBL" id="KAK6759465.1"/>
    </source>
</evidence>
<comment type="caution">
    <text evidence="3">The sequence shown here is derived from an EMBL/GenBank/DDBJ whole genome shotgun (WGS) entry which is preliminary data.</text>
</comment>
<feature type="region of interest" description="Disordered" evidence="2">
    <location>
        <begin position="59"/>
        <end position="127"/>
    </location>
</feature>
<keyword evidence="1" id="KW-0175">Coiled coil</keyword>
<dbReference type="PANTHER" id="PTHR45615">
    <property type="entry name" value="MYOSIN HEAVY CHAIN, NON-MUSCLE"/>
    <property type="match status" value="1"/>
</dbReference>
<reference evidence="3 4" key="1">
    <citation type="submission" date="2023-08" db="EMBL/GenBank/DDBJ databases">
        <title>A Necator americanus chromosomal reference genome.</title>
        <authorList>
            <person name="Ilik V."/>
            <person name="Petrzelkova K.J."/>
            <person name="Pardy F."/>
            <person name="Fuh T."/>
            <person name="Niatou-Singa F.S."/>
            <person name="Gouil Q."/>
            <person name="Baker L."/>
            <person name="Ritchie M.E."/>
            <person name="Jex A.R."/>
            <person name="Gazzola D."/>
            <person name="Li H."/>
            <person name="Toshio Fujiwara R."/>
            <person name="Zhan B."/>
            <person name="Aroian R.V."/>
            <person name="Pafco B."/>
            <person name="Schwarz E.M."/>
        </authorList>
    </citation>
    <scope>NUCLEOTIDE SEQUENCE [LARGE SCALE GENOMIC DNA]</scope>
    <source>
        <strain evidence="3 4">Aroian</strain>
        <tissue evidence="3">Whole animal</tissue>
    </source>
</reference>
<feature type="region of interest" description="Disordered" evidence="2">
    <location>
        <begin position="1371"/>
        <end position="1418"/>
    </location>
</feature>
<feature type="coiled-coil region" evidence="1">
    <location>
        <begin position="253"/>
        <end position="328"/>
    </location>
</feature>
<feature type="compositionally biased region" description="Basic and acidic residues" evidence="2">
    <location>
        <begin position="115"/>
        <end position="125"/>
    </location>
</feature>
<evidence type="ECO:0000313" key="4">
    <source>
        <dbReference type="Proteomes" id="UP001303046"/>
    </source>
</evidence>
<accession>A0ABR1EAZ4</accession>
<feature type="region of interest" description="Disordered" evidence="2">
    <location>
        <begin position="1156"/>
        <end position="1184"/>
    </location>
</feature>
<feature type="coiled-coil region" evidence="1">
    <location>
        <begin position="541"/>
        <end position="634"/>
    </location>
</feature>
<dbReference type="PANTHER" id="PTHR45615:SF40">
    <property type="entry name" value="MYOSIN HEAVY CHAIN, NON-MUSCLE"/>
    <property type="match status" value="1"/>
</dbReference>
<feature type="coiled-coil region" evidence="1">
    <location>
        <begin position="1491"/>
        <end position="1591"/>
    </location>
</feature>
<feature type="coiled-coil region" evidence="1">
    <location>
        <begin position="1212"/>
        <end position="1246"/>
    </location>
</feature>
<organism evidence="3 4">
    <name type="scientific">Necator americanus</name>
    <name type="common">Human hookworm</name>
    <dbReference type="NCBI Taxonomy" id="51031"/>
    <lineage>
        <taxon>Eukaryota</taxon>
        <taxon>Metazoa</taxon>
        <taxon>Ecdysozoa</taxon>
        <taxon>Nematoda</taxon>
        <taxon>Chromadorea</taxon>
        <taxon>Rhabditida</taxon>
        <taxon>Rhabditina</taxon>
        <taxon>Rhabditomorpha</taxon>
        <taxon>Strongyloidea</taxon>
        <taxon>Ancylostomatidae</taxon>
        <taxon>Bunostominae</taxon>
        <taxon>Necator</taxon>
    </lineage>
</organism>
<evidence type="ECO:0000256" key="2">
    <source>
        <dbReference type="SAM" id="MobiDB-lite"/>
    </source>
</evidence>
<gene>
    <name evidence="3" type="primary">Necator_chrX.g21358</name>
    <name evidence="3" type="ORF">RB195_021197</name>
</gene>